<feature type="compositionally biased region" description="Low complexity" evidence="7">
    <location>
        <begin position="1"/>
        <end position="16"/>
    </location>
</feature>
<dbReference type="OrthoDB" id="5853397at2759"/>
<keyword evidence="6" id="KW-0479">Metal-binding</keyword>
<feature type="region of interest" description="Disordered" evidence="7">
    <location>
        <begin position="274"/>
        <end position="294"/>
    </location>
</feature>
<feature type="region of interest" description="Disordered" evidence="7">
    <location>
        <begin position="428"/>
        <end position="451"/>
    </location>
</feature>
<comment type="cofactor">
    <cofactor evidence="1 6">
        <name>a divalent metal cation</name>
        <dbReference type="ChEBI" id="CHEBI:60240"/>
    </cofactor>
</comment>
<dbReference type="GO" id="GO:0000956">
    <property type="term" value="P:nuclear-transcribed mRNA catabolic process"/>
    <property type="evidence" value="ECO:0007669"/>
    <property type="project" value="TreeGrafter"/>
</dbReference>
<evidence type="ECO:0000259" key="8">
    <source>
        <dbReference type="Pfam" id="PF08652"/>
    </source>
</evidence>
<evidence type="ECO:0000313" key="10">
    <source>
        <dbReference type="Proteomes" id="UP000567179"/>
    </source>
</evidence>
<dbReference type="InterPro" id="IPR039039">
    <property type="entry name" value="RAI1-like_fam"/>
</dbReference>
<evidence type="ECO:0000256" key="6">
    <source>
        <dbReference type="RuleBase" id="RU367113"/>
    </source>
</evidence>
<dbReference type="PANTHER" id="PTHR12395">
    <property type="entry name" value="DOM-3 RELATED"/>
    <property type="match status" value="1"/>
</dbReference>
<keyword evidence="6" id="KW-0539">Nucleus</keyword>
<evidence type="ECO:0000256" key="4">
    <source>
        <dbReference type="ARBA" id="ARBA00044692"/>
    </source>
</evidence>
<dbReference type="GO" id="GO:0046872">
    <property type="term" value="F:metal ion binding"/>
    <property type="evidence" value="ECO:0007669"/>
    <property type="project" value="UniProtKB-KW"/>
</dbReference>
<evidence type="ECO:0000313" key="9">
    <source>
        <dbReference type="EMBL" id="KAF5326772.1"/>
    </source>
</evidence>
<dbReference type="GO" id="GO:0005829">
    <property type="term" value="C:cytosol"/>
    <property type="evidence" value="ECO:0007669"/>
    <property type="project" value="TreeGrafter"/>
</dbReference>
<feature type="compositionally biased region" description="Polar residues" evidence="7">
    <location>
        <begin position="30"/>
        <end position="46"/>
    </location>
</feature>
<dbReference type="PANTHER" id="PTHR12395:SF9">
    <property type="entry name" value="DECAPPING AND EXORIBONUCLEASE PROTEIN"/>
    <property type="match status" value="1"/>
</dbReference>
<keyword evidence="6" id="KW-0540">Nuclease</keyword>
<feature type="domain" description="RAI1-like" evidence="8">
    <location>
        <begin position="114"/>
        <end position="502"/>
    </location>
</feature>
<organism evidence="9 10">
    <name type="scientific">Psilocybe cf. subviscida</name>
    <dbReference type="NCBI Taxonomy" id="2480587"/>
    <lineage>
        <taxon>Eukaryota</taxon>
        <taxon>Fungi</taxon>
        <taxon>Dikarya</taxon>
        <taxon>Basidiomycota</taxon>
        <taxon>Agaricomycotina</taxon>
        <taxon>Agaricomycetes</taxon>
        <taxon>Agaricomycetidae</taxon>
        <taxon>Agaricales</taxon>
        <taxon>Agaricineae</taxon>
        <taxon>Strophariaceae</taxon>
        <taxon>Psilocybe</taxon>
    </lineage>
</organism>
<proteinExistence type="inferred from homology"/>
<evidence type="ECO:0000256" key="5">
    <source>
        <dbReference type="ARBA" id="ARBA00048124"/>
    </source>
</evidence>
<accession>A0A8H5F7U8</accession>
<keyword evidence="10" id="KW-1185">Reference proteome</keyword>
<dbReference type="EMBL" id="JAACJJ010000014">
    <property type="protein sequence ID" value="KAF5326772.1"/>
    <property type="molecule type" value="Genomic_DNA"/>
</dbReference>
<dbReference type="GO" id="GO:0003723">
    <property type="term" value="F:RNA binding"/>
    <property type="evidence" value="ECO:0007669"/>
    <property type="project" value="UniProtKB-KW"/>
</dbReference>
<dbReference type="AlphaFoldDB" id="A0A8H5F7U8"/>
<dbReference type="GO" id="GO:0034353">
    <property type="term" value="F:mRNA 5'-diphosphatase activity"/>
    <property type="evidence" value="ECO:0007669"/>
    <property type="project" value="TreeGrafter"/>
</dbReference>
<dbReference type="GO" id="GO:0005634">
    <property type="term" value="C:nucleus"/>
    <property type="evidence" value="ECO:0007669"/>
    <property type="project" value="UniProtKB-SubCell"/>
</dbReference>
<keyword evidence="6" id="KW-0694">RNA-binding</keyword>
<name>A0A8H5F7U8_9AGAR</name>
<comment type="caution">
    <text evidence="9">The sequence shown here is derived from an EMBL/GenBank/DDBJ whole genome shotgun (WGS) entry which is preliminary data.</text>
</comment>
<dbReference type="InterPro" id="IPR013961">
    <property type="entry name" value="RAI1"/>
</dbReference>
<keyword evidence="6" id="KW-0547">Nucleotide-binding</keyword>
<comment type="catalytic activity">
    <reaction evidence="5">
        <text>a 5'-end NAD(+)-phospho-ribonucleoside in mRNA + H2O = a 5'-end phospho-ribonucleoside in mRNA + NAD(+) + H(+)</text>
        <dbReference type="Rhea" id="RHEA:60880"/>
        <dbReference type="Rhea" id="RHEA-COMP:15692"/>
        <dbReference type="Rhea" id="RHEA-COMP:15698"/>
        <dbReference type="ChEBI" id="CHEBI:15377"/>
        <dbReference type="ChEBI" id="CHEBI:15378"/>
        <dbReference type="ChEBI" id="CHEBI:57540"/>
        <dbReference type="ChEBI" id="CHEBI:138282"/>
        <dbReference type="ChEBI" id="CHEBI:144029"/>
    </reaction>
    <physiologicalReaction direction="left-to-right" evidence="5">
        <dbReference type="Rhea" id="RHEA:60881"/>
    </physiologicalReaction>
</comment>
<dbReference type="GO" id="GO:0110155">
    <property type="term" value="P:NAD-cap decapping"/>
    <property type="evidence" value="ECO:0007669"/>
    <property type="project" value="TreeGrafter"/>
</dbReference>
<dbReference type="Proteomes" id="UP000567179">
    <property type="component" value="Unassembled WGS sequence"/>
</dbReference>
<comment type="function">
    <text evidence="6">Decapping enzyme for NAD-capped RNAs: specifically hydrolyzes the nicotinamide adenine dinucleotide (NAD) cap from a subset of RNAs by removing the entire NAD moiety from the 5'-end of an NAD-capped RNA.</text>
</comment>
<comment type="subcellular location">
    <subcellularLocation>
        <location evidence="6">Nucleus</location>
    </subcellularLocation>
</comment>
<comment type="similarity">
    <text evidence="2 6">Belongs to the DXO/Dom3Z family.</text>
</comment>
<comment type="catalytic activity">
    <reaction evidence="3">
        <text>a 5'-end (N(7)-methyl 5'-triphosphoguanosine)-ribonucleoside-ribonucleotide in mRNA + H2O = a (N(7)-methyl 5'-triphosphoguanosine)-nucleoside + a 5'-end phospho-ribonucleoside in mRNA + H(+)</text>
        <dbReference type="Rhea" id="RHEA:66928"/>
        <dbReference type="Rhea" id="RHEA-COMP:15692"/>
        <dbReference type="Rhea" id="RHEA-COMP:17313"/>
        <dbReference type="ChEBI" id="CHEBI:15377"/>
        <dbReference type="ChEBI" id="CHEBI:15378"/>
        <dbReference type="ChEBI" id="CHEBI:138282"/>
        <dbReference type="ChEBI" id="CHEBI:172876"/>
        <dbReference type="ChEBI" id="CHEBI:172877"/>
    </reaction>
    <physiologicalReaction direction="left-to-right" evidence="3">
        <dbReference type="Rhea" id="RHEA:66929"/>
    </physiologicalReaction>
</comment>
<protein>
    <recommendedName>
        <fullName evidence="6">Decapping nuclease</fullName>
        <ecNumber evidence="6">3.6.1.-</ecNumber>
    </recommendedName>
</protein>
<feature type="compositionally biased region" description="Pro residues" evidence="7">
    <location>
        <begin position="49"/>
        <end position="61"/>
    </location>
</feature>
<evidence type="ECO:0000256" key="3">
    <source>
        <dbReference type="ARBA" id="ARBA00044676"/>
    </source>
</evidence>
<keyword evidence="6" id="KW-0378">Hydrolase</keyword>
<dbReference type="GO" id="GO:0000166">
    <property type="term" value="F:nucleotide binding"/>
    <property type="evidence" value="ECO:0007669"/>
    <property type="project" value="UniProtKB-KW"/>
</dbReference>
<feature type="region of interest" description="Disordered" evidence="7">
    <location>
        <begin position="1"/>
        <end position="112"/>
    </location>
</feature>
<feature type="compositionally biased region" description="Basic and acidic residues" evidence="7">
    <location>
        <begin position="20"/>
        <end position="29"/>
    </location>
</feature>
<sequence length="511" mass="56326">MPSSPSHPSTVPTSHIPNKRRFEDSHEQDNALNTEAASDLRPTNRQRLPPKPPASLPPKPAFAPQDMDSRLAPSTLGPHPVSSPTTSDPLDAIFLPYPPLQASPAGSSSRVPFQQPSPVISFSYTPVTHTQKFDDSALKAFVDPPPGADLNYGYERWLRKPDERGRLDGLLNAVQIVKEKEAAMALAHDQGKGKGKEIGAVAWRGVITKILTAPYEERDGWELNAMLVNGTLYLEEHLTEAKLKDKNNMDARNHKQSYYGYAFESYCTKPIDTNTAAGGSSNDGRRHPPGWSGDVDTNEQWCSVVRTKLGDVRLVVGGEVDCVRGKYTGNSTDRFVELKTSMSIRGPQDEGRFEKKLLKFYFQSFLLGVPEIVVGFRTPAGRLTTTQSFRTMELPRMVRGKPGAWDPQVCLEWGWKVLAALRAAGGSEATGVGSTKEGGQGTELHGSEGGDRRVWRATFTPGKGVRIRLLDEEELKEVASDGEHIEDGKRVERIGFLPKWYWEAQYAGDAS</sequence>
<reference evidence="9 10" key="1">
    <citation type="journal article" date="2020" name="ISME J.">
        <title>Uncovering the hidden diversity of litter-decomposition mechanisms in mushroom-forming fungi.</title>
        <authorList>
            <person name="Floudas D."/>
            <person name="Bentzer J."/>
            <person name="Ahren D."/>
            <person name="Johansson T."/>
            <person name="Persson P."/>
            <person name="Tunlid A."/>
        </authorList>
    </citation>
    <scope>NUCLEOTIDE SEQUENCE [LARGE SCALE GENOMIC DNA]</scope>
    <source>
        <strain evidence="9 10">CBS 101986</strain>
    </source>
</reference>
<comment type="catalytic activity">
    <reaction evidence="4">
        <text>a 5'-end triphospho-ribonucleoside in mRNA + H2O = a 5'-end phospho-ribonucleoside in mRNA + diphosphate + H(+)</text>
        <dbReference type="Rhea" id="RHEA:78683"/>
        <dbReference type="Rhea" id="RHEA-COMP:15692"/>
        <dbReference type="Rhea" id="RHEA-COMP:17164"/>
        <dbReference type="ChEBI" id="CHEBI:15377"/>
        <dbReference type="ChEBI" id="CHEBI:15378"/>
        <dbReference type="ChEBI" id="CHEBI:33019"/>
        <dbReference type="ChEBI" id="CHEBI:138282"/>
        <dbReference type="ChEBI" id="CHEBI:167618"/>
    </reaction>
    <physiologicalReaction direction="left-to-right" evidence="4">
        <dbReference type="Rhea" id="RHEA:78684"/>
    </physiologicalReaction>
</comment>
<dbReference type="EC" id="3.6.1.-" evidence="6"/>
<dbReference type="GO" id="GO:0004518">
    <property type="term" value="F:nuclease activity"/>
    <property type="evidence" value="ECO:0007669"/>
    <property type="project" value="UniProtKB-KW"/>
</dbReference>
<evidence type="ECO:0000256" key="2">
    <source>
        <dbReference type="ARBA" id="ARBA00006562"/>
    </source>
</evidence>
<evidence type="ECO:0000256" key="1">
    <source>
        <dbReference type="ARBA" id="ARBA00001968"/>
    </source>
</evidence>
<evidence type="ECO:0000256" key="7">
    <source>
        <dbReference type="SAM" id="MobiDB-lite"/>
    </source>
</evidence>
<dbReference type="Pfam" id="PF08652">
    <property type="entry name" value="RAI1"/>
    <property type="match status" value="1"/>
</dbReference>
<gene>
    <name evidence="9" type="ORF">D9619_004479</name>
</gene>